<keyword evidence="1" id="KW-0472">Membrane</keyword>
<gene>
    <name evidence="2" type="ORF">DTL42_01260</name>
</gene>
<sequence>MNSPESINPFETPQPEPEPPTDSLFALWMVVGAALFVCLLGVLAGAPLGVLVAALLVLLPGCVRAYLILHRERQLQRKTPGWDRQIHILLSSVGGMLSICFFTIVTWLRSALMTRMMLVTLRADRLVLAIVSNVLPTLLAGFVFLLAFHAFVKGPIAKEGSDG</sequence>
<dbReference type="Proteomes" id="UP000253562">
    <property type="component" value="Unassembled WGS sequence"/>
</dbReference>
<proteinExistence type="predicted"/>
<comment type="caution">
    <text evidence="2">The sequence shown here is derived from an EMBL/GenBank/DDBJ whole genome shotgun (WGS) entry which is preliminary data.</text>
</comment>
<feature type="transmembrane region" description="Helical" evidence="1">
    <location>
        <begin position="50"/>
        <end position="67"/>
    </location>
</feature>
<accession>A0A368KXJ1</accession>
<dbReference type="EMBL" id="QPEX01000006">
    <property type="protein sequence ID" value="RCS56045.1"/>
    <property type="molecule type" value="Genomic_DNA"/>
</dbReference>
<protein>
    <submittedName>
        <fullName evidence="2">Uncharacterized protein</fullName>
    </submittedName>
</protein>
<feature type="transmembrane region" description="Helical" evidence="1">
    <location>
        <begin position="88"/>
        <end position="108"/>
    </location>
</feature>
<feature type="transmembrane region" description="Helical" evidence="1">
    <location>
        <begin position="24"/>
        <end position="44"/>
    </location>
</feature>
<feature type="transmembrane region" description="Helical" evidence="1">
    <location>
        <begin position="128"/>
        <end position="152"/>
    </location>
</feature>
<evidence type="ECO:0000313" key="3">
    <source>
        <dbReference type="Proteomes" id="UP000253562"/>
    </source>
</evidence>
<reference evidence="2 3" key="1">
    <citation type="submission" date="2018-07" db="EMBL/GenBank/DDBJ databases">
        <title>Comparative genomes isolates from brazilian mangrove.</title>
        <authorList>
            <person name="De Araujo J.E."/>
            <person name="Taketani R.G."/>
            <person name="Silva M.C.P."/>
            <person name="Lourenco M.V."/>
            <person name="Oliveira V.M."/>
            <person name="Andreote F.D."/>
        </authorList>
    </citation>
    <scope>NUCLEOTIDE SEQUENCE [LARGE SCALE GENOMIC DNA]</scope>
    <source>
        <strain evidence="2 3">HEX PRIS-MGV</strain>
    </source>
</reference>
<organism evidence="2 3">
    <name type="scientific">Bremerella cremea</name>
    <dbReference type="NCBI Taxonomy" id="1031537"/>
    <lineage>
        <taxon>Bacteria</taxon>
        <taxon>Pseudomonadati</taxon>
        <taxon>Planctomycetota</taxon>
        <taxon>Planctomycetia</taxon>
        <taxon>Pirellulales</taxon>
        <taxon>Pirellulaceae</taxon>
        <taxon>Bremerella</taxon>
    </lineage>
</organism>
<dbReference type="AlphaFoldDB" id="A0A368KXJ1"/>
<keyword evidence="1" id="KW-0812">Transmembrane</keyword>
<keyword evidence="1" id="KW-1133">Transmembrane helix</keyword>
<evidence type="ECO:0000256" key="1">
    <source>
        <dbReference type="SAM" id="Phobius"/>
    </source>
</evidence>
<evidence type="ECO:0000313" key="2">
    <source>
        <dbReference type="EMBL" id="RCS56045.1"/>
    </source>
</evidence>
<dbReference type="RefSeq" id="WP_114366885.1">
    <property type="nucleotide sequence ID" value="NZ_QPEX01000006.1"/>
</dbReference>
<name>A0A368KXJ1_9BACT</name>